<keyword evidence="4" id="KW-0833">Ubl conjugation pathway</keyword>
<dbReference type="PROSITE" id="PS50600">
    <property type="entry name" value="ULP_PROTEASE"/>
    <property type="match status" value="1"/>
</dbReference>
<evidence type="ECO:0000256" key="5">
    <source>
        <dbReference type="ARBA" id="ARBA00022801"/>
    </source>
</evidence>
<evidence type="ECO:0000259" key="7">
    <source>
        <dbReference type="PROSITE" id="PS50600"/>
    </source>
</evidence>
<dbReference type="Gene3D" id="3.40.395.10">
    <property type="entry name" value="Adenoviral Proteinase, Chain A"/>
    <property type="match status" value="1"/>
</dbReference>
<dbReference type="PANTHER" id="PTHR46896">
    <property type="entry name" value="SENTRIN-SPECIFIC PROTEASE"/>
    <property type="match status" value="1"/>
</dbReference>
<keyword evidence="2" id="KW-0597">Phosphoprotein</keyword>
<dbReference type="GO" id="GO:0005634">
    <property type="term" value="C:nucleus"/>
    <property type="evidence" value="ECO:0007669"/>
    <property type="project" value="TreeGrafter"/>
</dbReference>
<evidence type="ECO:0000256" key="2">
    <source>
        <dbReference type="ARBA" id="ARBA00022553"/>
    </source>
</evidence>
<dbReference type="InterPro" id="IPR051947">
    <property type="entry name" value="Sentrin-specific_protease"/>
</dbReference>
<sequence length="365" mass="42702">MRCTFTDPDIDTSLKLTQLIQFPPPPLKGGITVTMEDLQCLDSGQFLNDVIIDFYLKFLLHNASAAVAERSHIFSSFFYKQLTRRDNASEGRQRRHQRVKTWTRHVDIFKKDFLFVPVNQEAHWYLVVICFPGLHEPKCEARPGPDSQTATSHEGSDESQDQDEAQTPKSPNHNMETPDRLVWLNDIIPHLKHFVDLCCDYCSNEEEADGWVVFHVLEKAKDESTKVAPPGPVVRNYTVYLPLLSCRPCILIMDSLKISLHERVFKLLREYLQSEWEVRRGSSREFCTDQMKSSHCQVPLQDNSSDCGLYLLQYVESFLKDPVVHFDLPLHLQRWFPRQQVRRKRDEIRDLVLNLYRRQNLDNNR</sequence>
<dbReference type="Proteomes" id="UP000694558">
    <property type="component" value="Chromosome 14"/>
</dbReference>
<dbReference type="Ensembl" id="ENSSMAT00000003239.2">
    <property type="protein sequence ID" value="ENSSMAP00000003183.2"/>
    <property type="gene ID" value="ENSSMAG00000001897.2"/>
</dbReference>
<protein>
    <recommendedName>
        <fullName evidence="7">Ubiquitin-like protease family profile domain-containing protein</fullName>
    </recommendedName>
</protein>
<reference evidence="8" key="2">
    <citation type="submission" date="2025-08" db="UniProtKB">
        <authorList>
            <consortium name="Ensembl"/>
        </authorList>
    </citation>
    <scope>IDENTIFICATION</scope>
</reference>
<feature type="compositionally biased region" description="Polar residues" evidence="6">
    <location>
        <begin position="165"/>
        <end position="175"/>
    </location>
</feature>
<evidence type="ECO:0000313" key="9">
    <source>
        <dbReference type="Proteomes" id="UP000694558"/>
    </source>
</evidence>
<dbReference type="InterPro" id="IPR038765">
    <property type="entry name" value="Papain-like_cys_pep_sf"/>
</dbReference>
<keyword evidence="3" id="KW-0645">Protease</keyword>
<feature type="region of interest" description="Disordered" evidence="6">
    <location>
        <begin position="141"/>
        <end position="176"/>
    </location>
</feature>
<accession>A0A8D2ZJE7</accession>
<evidence type="ECO:0000256" key="1">
    <source>
        <dbReference type="ARBA" id="ARBA00005234"/>
    </source>
</evidence>
<proteinExistence type="inferred from homology"/>
<dbReference type="GO" id="GO:0016926">
    <property type="term" value="P:protein desumoylation"/>
    <property type="evidence" value="ECO:0007669"/>
    <property type="project" value="TreeGrafter"/>
</dbReference>
<dbReference type="GO" id="GO:0006508">
    <property type="term" value="P:proteolysis"/>
    <property type="evidence" value="ECO:0007669"/>
    <property type="project" value="UniProtKB-KW"/>
</dbReference>
<name>A0A8D2ZJE7_SCOMX</name>
<dbReference type="AlphaFoldDB" id="A0A8D2ZJE7"/>
<dbReference type="GeneTree" id="ENSGT00940000157308"/>
<dbReference type="PANTHER" id="PTHR46896:SF2">
    <property type="entry name" value="SENTRIN-SPECIFIC PROTEASE 7"/>
    <property type="match status" value="1"/>
</dbReference>
<evidence type="ECO:0000256" key="3">
    <source>
        <dbReference type="ARBA" id="ARBA00022670"/>
    </source>
</evidence>
<organism evidence="8 9">
    <name type="scientific">Scophthalmus maximus</name>
    <name type="common">Turbot</name>
    <name type="synonym">Psetta maxima</name>
    <dbReference type="NCBI Taxonomy" id="52904"/>
    <lineage>
        <taxon>Eukaryota</taxon>
        <taxon>Metazoa</taxon>
        <taxon>Chordata</taxon>
        <taxon>Craniata</taxon>
        <taxon>Vertebrata</taxon>
        <taxon>Euteleostomi</taxon>
        <taxon>Actinopterygii</taxon>
        <taxon>Neopterygii</taxon>
        <taxon>Teleostei</taxon>
        <taxon>Neoteleostei</taxon>
        <taxon>Acanthomorphata</taxon>
        <taxon>Carangaria</taxon>
        <taxon>Pleuronectiformes</taxon>
        <taxon>Pleuronectoidei</taxon>
        <taxon>Scophthalmidae</taxon>
        <taxon>Scophthalmus</taxon>
    </lineage>
</organism>
<evidence type="ECO:0000256" key="6">
    <source>
        <dbReference type="SAM" id="MobiDB-lite"/>
    </source>
</evidence>
<feature type="domain" description="Ubiquitin-like protease family profile" evidence="7">
    <location>
        <begin position="31"/>
        <end position="318"/>
    </location>
</feature>
<dbReference type="GO" id="GO:0070139">
    <property type="term" value="F:SUMO-specific endopeptidase activity"/>
    <property type="evidence" value="ECO:0007669"/>
    <property type="project" value="TreeGrafter"/>
</dbReference>
<dbReference type="Pfam" id="PF02902">
    <property type="entry name" value="Peptidase_C48"/>
    <property type="match status" value="1"/>
</dbReference>
<keyword evidence="5" id="KW-0378">Hydrolase</keyword>
<comment type="similarity">
    <text evidence="1">Belongs to the peptidase C48 family.</text>
</comment>
<dbReference type="GO" id="GO:0005737">
    <property type="term" value="C:cytoplasm"/>
    <property type="evidence" value="ECO:0007669"/>
    <property type="project" value="TreeGrafter"/>
</dbReference>
<dbReference type="SUPFAM" id="SSF54001">
    <property type="entry name" value="Cysteine proteinases"/>
    <property type="match status" value="1"/>
</dbReference>
<evidence type="ECO:0000256" key="4">
    <source>
        <dbReference type="ARBA" id="ARBA00022786"/>
    </source>
</evidence>
<reference evidence="8" key="1">
    <citation type="submission" date="2023-05" db="EMBL/GenBank/DDBJ databases">
        <title>High-quality long-read genome of Scophthalmus maximus.</title>
        <authorList>
            <person name="Lien S."/>
            <person name="Martinez P."/>
        </authorList>
    </citation>
    <scope>NUCLEOTIDE SEQUENCE [LARGE SCALE GENOMIC DNA]</scope>
</reference>
<dbReference type="InterPro" id="IPR003653">
    <property type="entry name" value="Peptidase_C48_C"/>
</dbReference>
<evidence type="ECO:0000313" key="8">
    <source>
        <dbReference type="Ensembl" id="ENSSMAP00000003183.2"/>
    </source>
</evidence>